<protein>
    <recommendedName>
        <fullName evidence="1">UDP-N-acetylglucosamine 2-epimerase domain-containing protein</fullName>
    </recommendedName>
</protein>
<dbReference type="SUPFAM" id="SSF53756">
    <property type="entry name" value="UDP-Glycosyltransferase/glycogen phosphorylase"/>
    <property type="match status" value="1"/>
</dbReference>
<feature type="domain" description="UDP-N-acetylglucosamine 2-epimerase" evidence="1">
    <location>
        <begin position="1"/>
        <end position="92"/>
    </location>
</feature>
<gene>
    <name evidence="2" type="ORF">S03H2_21888</name>
</gene>
<reference evidence="2" key="1">
    <citation type="journal article" date="2014" name="Front. Microbiol.">
        <title>High frequency of phylogenetically diverse reductive dehalogenase-homologous genes in deep subseafloor sedimentary metagenomes.</title>
        <authorList>
            <person name="Kawai M."/>
            <person name="Futagami T."/>
            <person name="Toyoda A."/>
            <person name="Takaki Y."/>
            <person name="Nishi S."/>
            <person name="Hori S."/>
            <person name="Arai W."/>
            <person name="Tsubouchi T."/>
            <person name="Morono Y."/>
            <person name="Uchiyama I."/>
            <person name="Ito T."/>
            <person name="Fujiyama A."/>
            <person name="Inagaki F."/>
            <person name="Takami H."/>
        </authorList>
    </citation>
    <scope>NUCLEOTIDE SEQUENCE</scope>
    <source>
        <strain evidence="2">Expedition CK06-06</strain>
    </source>
</reference>
<dbReference type="Gene3D" id="3.40.50.2000">
    <property type="entry name" value="Glycogen Phosphorylase B"/>
    <property type="match status" value="1"/>
</dbReference>
<name>X1EJ21_9ZZZZ</name>
<dbReference type="Pfam" id="PF02350">
    <property type="entry name" value="Epimerase_2"/>
    <property type="match status" value="1"/>
</dbReference>
<organism evidence="2">
    <name type="scientific">marine sediment metagenome</name>
    <dbReference type="NCBI Taxonomy" id="412755"/>
    <lineage>
        <taxon>unclassified sequences</taxon>
        <taxon>metagenomes</taxon>
        <taxon>ecological metagenomes</taxon>
    </lineage>
</organism>
<dbReference type="EMBL" id="BARU01011708">
    <property type="protein sequence ID" value="GAH32587.1"/>
    <property type="molecule type" value="Genomic_DNA"/>
</dbReference>
<evidence type="ECO:0000259" key="1">
    <source>
        <dbReference type="Pfam" id="PF02350"/>
    </source>
</evidence>
<dbReference type="PANTHER" id="PTHR43174">
    <property type="entry name" value="UDP-N-ACETYLGLUCOSAMINE 2-EPIMERASE"/>
    <property type="match status" value="1"/>
</dbReference>
<dbReference type="InterPro" id="IPR029767">
    <property type="entry name" value="WecB-like"/>
</dbReference>
<evidence type="ECO:0000313" key="2">
    <source>
        <dbReference type="EMBL" id="GAH32587.1"/>
    </source>
</evidence>
<sequence>MIIEIEKILLKEKPDVTLVFGDTNSTLAGALVSAKLHIPTAHIEAGLRSFDKEMPEEINRVLTDHISEILFAPTKYAVQNLKNDYRNRKNIIKRKT</sequence>
<dbReference type="AlphaFoldDB" id="X1EJ21"/>
<accession>X1EJ21</accession>
<dbReference type="InterPro" id="IPR003331">
    <property type="entry name" value="UDP_GlcNAc_Epimerase_2_dom"/>
</dbReference>
<proteinExistence type="predicted"/>
<comment type="caution">
    <text evidence="2">The sequence shown here is derived from an EMBL/GenBank/DDBJ whole genome shotgun (WGS) entry which is preliminary data.</text>
</comment>
<dbReference type="PANTHER" id="PTHR43174:SF1">
    <property type="entry name" value="UDP-N-ACETYLGLUCOSAMINE 2-EPIMERASE"/>
    <property type="match status" value="1"/>
</dbReference>